<feature type="domain" description="Smr" evidence="10">
    <location>
        <begin position="718"/>
        <end position="793"/>
    </location>
</feature>
<feature type="coiled-coil region" evidence="9">
    <location>
        <begin position="523"/>
        <end position="627"/>
    </location>
</feature>
<evidence type="ECO:0000256" key="2">
    <source>
        <dbReference type="ARBA" id="ARBA00022730"/>
    </source>
</evidence>
<evidence type="ECO:0000256" key="5">
    <source>
        <dbReference type="ARBA" id="ARBA00022840"/>
    </source>
</evidence>
<dbReference type="GO" id="GO:0004519">
    <property type="term" value="F:endonuclease activity"/>
    <property type="evidence" value="ECO:0007669"/>
    <property type="project" value="UniProtKB-UniRule"/>
</dbReference>
<evidence type="ECO:0000256" key="8">
    <source>
        <dbReference type="HAMAP-Rule" id="MF_00092"/>
    </source>
</evidence>
<comment type="function">
    <text evidence="8">Endonuclease that is involved in the suppression of homologous recombination and thus may have a key role in the control of bacterial genetic diversity.</text>
</comment>
<protein>
    <recommendedName>
        <fullName evidence="8">Endonuclease MutS2</fullName>
        <ecNumber evidence="8">3.1.-.-</ecNumber>
    </recommendedName>
    <alternativeName>
        <fullName evidence="8">Ribosome-associated protein quality control-upstream factor</fullName>
        <shortName evidence="8">RQC-upstream factor</shortName>
        <shortName evidence="8">RqcU</shortName>
        <ecNumber evidence="8">3.6.4.-</ecNumber>
    </alternativeName>
</protein>
<dbReference type="SUPFAM" id="SSF160443">
    <property type="entry name" value="SMR domain-like"/>
    <property type="match status" value="1"/>
</dbReference>
<dbReference type="Proteomes" id="UP000233534">
    <property type="component" value="Chromosome"/>
</dbReference>
<evidence type="ECO:0000256" key="9">
    <source>
        <dbReference type="SAM" id="Coils"/>
    </source>
</evidence>
<dbReference type="InterPro" id="IPR000432">
    <property type="entry name" value="DNA_mismatch_repair_MutS_C"/>
</dbReference>
<keyword evidence="7 8" id="KW-0238">DNA-binding</keyword>
<proteinExistence type="inferred from homology"/>
<dbReference type="PANTHER" id="PTHR48466">
    <property type="entry name" value="OS10G0509000 PROTEIN-RELATED"/>
    <property type="match status" value="1"/>
</dbReference>
<dbReference type="InterPro" id="IPR036063">
    <property type="entry name" value="Smr_dom_sf"/>
</dbReference>
<keyword evidence="6 8" id="KW-0694">RNA-binding</keyword>
<dbReference type="InterPro" id="IPR036187">
    <property type="entry name" value="DNA_mismatch_repair_MutS_sf"/>
</dbReference>
<dbReference type="HAMAP" id="MF_00092">
    <property type="entry name" value="MutS2"/>
    <property type="match status" value="1"/>
</dbReference>
<reference evidence="11 12" key="1">
    <citation type="submission" date="2017-12" db="EMBL/GenBank/DDBJ databases">
        <title>Complete genome sequence of Herbivorax saccincola GGR1, a novel Cellulosome-producing hydrolytic bacterium in a thermophilic biogas plant, established by Illumina and Nanopore MinION sequencing.</title>
        <authorList>
            <person name="Pechtl A."/>
            <person name="Ruckert C."/>
            <person name="Koeck D.E."/>
            <person name="Maus I."/>
            <person name="Winkler A."/>
            <person name="Kalinowski J."/>
            <person name="Puhler A."/>
            <person name="Schwarz W.W."/>
            <person name="Zverlov V.V."/>
            <person name="Schluter A."/>
            <person name="Liebl W."/>
        </authorList>
    </citation>
    <scope>NUCLEOTIDE SEQUENCE [LARGE SCALE GENOMIC DNA]</scope>
    <source>
        <strain evidence="12">SR1</strain>
    </source>
</reference>
<dbReference type="NCBIfam" id="TIGR01069">
    <property type="entry name" value="mutS2"/>
    <property type="match status" value="1"/>
</dbReference>
<evidence type="ECO:0000256" key="7">
    <source>
        <dbReference type="ARBA" id="ARBA00023125"/>
    </source>
</evidence>
<dbReference type="InterPro" id="IPR002625">
    <property type="entry name" value="Smr_dom"/>
</dbReference>
<evidence type="ECO:0000313" key="12">
    <source>
        <dbReference type="Proteomes" id="UP000233534"/>
    </source>
</evidence>
<dbReference type="PROSITE" id="PS00486">
    <property type="entry name" value="DNA_MISMATCH_REPAIR_2"/>
    <property type="match status" value="1"/>
</dbReference>
<accession>A0A2K9ERA3</accession>
<keyword evidence="8 11" id="KW-0255">Endonuclease</keyword>
<dbReference type="Pfam" id="PF00488">
    <property type="entry name" value="MutS_V"/>
    <property type="match status" value="1"/>
</dbReference>
<dbReference type="GO" id="GO:0043023">
    <property type="term" value="F:ribosomal large subunit binding"/>
    <property type="evidence" value="ECO:0007669"/>
    <property type="project" value="UniProtKB-UniRule"/>
</dbReference>
<comment type="similarity">
    <text evidence="8">Belongs to the DNA mismatch repair MutS family. MutS2 subfamily.</text>
</comment>
<gene>
    <name evidence="8 11" type="primary">mutS2</name>
    <name evidence="8" type="synonym">rqcU</name>
    <name evidence="11" type="ORF">HVS_10775</name>
</gene>
<comment type="function">
    <text evidence="8">Acts as a ribosome collision sensor, splitting the ribosome into its 2 subunits. Detects stalled/collided 70S ribosomes which it binds and splits by an ATP-hydrolysis driven conformational change. Acts upstream of the ribosome quality control system (RQC), a ribosome-associated complex that mediates the extraction of incompletely synthesized nascent chains from stalled ribosomes and their subsequent degradation. Probably generates substrates for RQC.</text>
</comment>
<dbReference type="Pfam" id="PF01713">
    <property type="entry name" value="Smr"/>
    <property type="match status" value="1"/>
</dbReference>
<dbReference type="GO" id="GO:0019843">
    <property type="term" value="F:rRNA binding"/>
    <property type="evidence" value="ECO:0007669"/>
    <property type="project" value="UniProtKB-UniRule"/>
</dbReference>
<dbReference type="SMART" id="SM00534">
    <property type="entry name" value="MUTSac"/>
    <property type="match status" value="1"/>
</dbReference>
<feature type="binding site" evidence="8">
    <location>
        <begin position="335"/>
        <end position="342"/>
    </location>
    <ligand>
        <name>ATP</name>
        <dbReference type="ChEBI" id="CHEBI:30616"/>
    </ligand>
</feature>
<dbReference type="SUPFAM" id="SSF52540">
    <property type="entry name" value="P-loop containing nucleoside triphosphate hydrolases"/>
    <property type="match status" value="1"/>
</dbReference>
<dbReference type="PIRSF" id="PIRSF005814">
    <property type="entry name" value="MutS_YshD"/>
    <property type="match status" value="1"/>
</dbReference>
<evidence type="ECO:0000259" key="10">
    <source>
        <dbReference type="PROSITE" id="PS50828"/>
    </source>
</evidence>
<organism evidence="11 12">
    <name type="scientific">Acetivibrio saccincola</name>
    <dbReference type="NCBI Taxonomy" id="1677857"/>
    <lineage>
        <taxon>Bacteria</taxon>
        <taxon>Bacillati</taxon>
        <taxon>Bacillota</taxon>
        <taxon>Clostridia</taxon>
        <taxon>Eubacteriales</taxon>
        <taxon>Oscillospiraceae</taxon>
        <taxon>Acetivibrio</taxon>
    </lineage>
</organism>
<evidence type="ECO:0000256" key="3">
    <source>
        <dbReference type="ARBA" id="ARBA00022741"/>
    </source>
</evidence>
<name>A0A2K9ERA3_9FIRM</name>
<dbReference type="GO" id="GO:0005524">
    <property type="term" value="F:ATP binding"/>
    <property type="evidence" value="ECO:0007669"/>
    <property type="project" value="UniProtKB-UniRule"/>
</dbReference>
<dbReference type="InterPro" id="IPR007696">
    <property type="entry name" value="DNA_mismatch_repair_MutS_core"/>
</dbReference>
<keyword evidence="4 8" id="KW-0378">Hydrolase</keyword>
<dbReference type="GO" id="GO:0045910">
    <property type="term" value="P:negative regulation of DNA recombination"/>
    <property type="evidence" value="ECO:0007669"/>
    <property type="project" value="InterPro"/>
</dbReference>
<feature type="coiled-coil region" evidence="9">
    <location>
        <begin position="147"/>
        <end position="174"/>
    </location>
</feature>
<dbReference type="PANTHER" id="PTHR48466:SF2">
    <property type="entry name" value="OS10G0509000 PROTEIN"/>
    <property type="match status" value="1"/>
</dbReference>
<dbReference type="FunFam" id="3.40.50.300:FF:000830">
    <property type="entry name" value="Endonuclease MutS2"/>
    <property type="match status" value="1"/>
</dbReference>
<dbReference type="Gene3D" id="3.30.1370.110">
    <property type="match status" value="1"/>
</dbReference>
<dbReference type="GO" id="GO:0072344">
    <property type="term" value="P:rescue of stalled ribosome"/>
    <property type="evidence" value="ECO:0007669"/>
    <property type="project" value="UniProtKB-UniRule"/>
</dbReference>
<dbReference type="InterPro" id="IPR005747">
    <property type="entry name" value="MutS2"/>
</dbReference>
<dbReference type="SMART" id="SM00463">
    <property type="entry name" value="SMR"/>
    <property type="match status" value="1"/>
</dbReference>
<dbReference type="PROSITE" id="PS50828">
    <property type="entry name" value="SMR"/>
    <property type="match status" value="1"/>
</dbReference>
<dbReference type="EC" id="3.1.-.-" evidence="8"/>
<dbReference type="EC" id="3.6.4.-" evidence="8"/>
<dbReference type="GO" id="GO:0140664">
    <property type="term" value="F:ATP-dependent DNA damage sensor activity"/>
    <property type="evidence" value="ECO:0007669"/>
    <property type="project" value="InterPro"/>
</dbReference>
<dbReference type="InterPro" id="IPR027417">
    <property type="entry name" value="P-loop_NTPase"/>
</dbReference>
<dbReference type="InterPro" id="IPR046893">
    <property type="entry name" value="MSSS"/>
</dbReference>
<evidence type="ECO:0000256" key="4">
    <source>
        <dbReference type="ARBA" id="ARBA00022801"/>
    </source>
</evidence>
<sequence length="794" mass="88850">MNEKTIKILEFDKIINKLVDLATSSLGKALAKDLMPDTDFNRVKELLKETSDGVSFIFRRGEPPLGGIYDIRDSIKRAELGSMLTPGELLKISGVLRAVRNMKNYASKDRIEAEQDNVVKELISLLETNRPLEERISNSIISEEEIADTASSTLNNIRRQIRNAQESIKDKLNDIIKSPKYQKYMQESIVTMRGDRYVIPVKQEYRGEIPGLVHDSSASGATIFIEPMAVVEANNKIKELKIKEQAEIERILKEITEEVAGMGEGLKSNVSLLAKLDFIFAKSKLSLNYKCTCPKINSEGKIVIKKGRHPLLDVKTVVPIDFWIGEDFDTLVITGPNTGGKTVTLKTVGLFTLMMQAGLHVPANEGTSLNVFNKVYADIGDEQSIEQSLSTFSSHMKNIVNILNNVDDNTLVLFDELGAGTDPTEGAALAISILENVRQRGAVTVATTHYSQLKVYALTTKHVENACCEFNVETLQPTYKLLIGVPGKSNAFAISKRLGLREDVIERAKEFLTREDIKFEDMLQSIEKNLSQTESEKQMAEKYRLEAEKLKREIEEKKEKLNKSRDRLIKEAREEARKILLEAKRESEEIISEIKKLQKESQIELRQKKAEEMRLKLKNKIDDIEGKLSSELIKRNKSYKVPKNLKPGDTVLIADLNQKATVIAPPDKEGEVLVQAGIMKVNVHISTLELIDEQKDVIEKSGLGEIGTSKAKNISTEIDIRGLTLDEALDKVDKYLDDAIIAGLKEVSIIHGKGTGVLRSGIQKYLKSNPRIKSFRLGKYGEGESGVTIVEIKD</sequence>
<dbReference type="AlphaFoldDB" id="A0A2K9ERA3"/>
<dbReference type="GO" id="GO:0016887">
    <property type="term" value="F:ATP hydrolysis activity"/>
    <property type="evidence" value="ECO:0007669"/>
    <property type="project" value="InterPro"/>
</dbReference>
<dbReference type="KEGG" id="hsc:HVS_10775"/>
<dbReference type="GO" id="GO:0030983">
    <property type="term" value="F:mismatched DNA binding"/>
    <property type="evidence" value="ECO:0007669"/>
    <property type="project" value="InterPro"/>
</dbReference>
<keyword evidence="12" id="KW-1185">Reference proteome</keyword>
<dbReference type="InterPro" id="IPR045076">
    <property type="entry name" value="MutS"/>
</dbReference>
<dbReference type="CDD" id="cd03280">
    <property type="entry name" value="ABC_MutS2"/>
    <property type="match status" value="1"/>
</dbReference>
<keyword evidence="3 8" id="KW-0547">Nucleotide-binding</keyword>
<dbReference type="Pfam" id="PF20297">
    <property type="entry name" value="MSSS"/>
    <property type="match status" value="1"/>
</dbReference>
<keyword evidence="5 8" id="KW-0067">ATP-binding</keyword>
<dbReference type="RefSeq" id="WP_101302143.1">
    <property type="nucleotide sequence ID" value="NZ_CP025197.1"/>
</dbReference>
<evidence type="ECO:0000313" key="11">
    <source>
        <dbReference type="EMBL" id="AUG58050.1"/>
    </source>
</evidence>
<dbReference type="SMART" id="SM00533">
    <property type="entry name" value="MUTSd"/>
    <property type="match status" value="1"/>
</dbReference>
<keyword evidence="9" id="KW-0175">Coiled coil</keyword>
<dbReference type="GO" id="GO:0006298">
    <property type="term" value="P:mismatch repair"/>
    <property type="evidence" value="ECO:0007669"/>
    <property type="project" value="InterPro"/>
</dbReference>
<keyword evidence="2 8" id="KW-0699">rRNA-binding</keyword>
<keyword evidence="1 8" id="KW-0540">Nuclease</keyword>
<dbReference type="SUPFAM" id="SSF48334">
    <property type="entry name" value="DNA repair protein MutS, domain III"/>
    <property type="match status" value="1"/>
</dbReference>
<evidence type="ECO:0000256" key="6">
    <source>
        <dbReference type="ARBA" id="ARBA00022884"/>
    </source>
</evidence>
<comment type="subunit">
    <text evidence="8">Homodimer. Binds to stalled ribosomes, contacting rRNA.</text>
</comment>
<dbReference type="EMBL" id="CP025197">
    <property type="protein sequence ID" value="AUG58050.1"/>
    <property type="molecule type" value="Genomic_DNA"/>
</dbReference>
<dbReference type="Gene3D" id="3.40.50.300">
    <property type="entry name" value="P-loop containing nucleotide triphosphate hydrolases"/>
    <property type="match status" value="1"/>
</dbReference>
<evidence type="ECO:0000256" key="1">
    <source>
        <dbReference type="ARBA" id="ARBA00022722"/>
    </source>
</evidence>